<dbReference type="InterPro" id="IPR036390">
    <property type="entry name" value="WH_DNA-bd_sf"/>
</dbReference>
<dbReference type="CDD" id="cd07377">
    <property type="entry name" value="WHTH_GntR"/>
    <property type="match status" value="1"/>
</dbReference>
<dbReference type="InterPro" id="IPR000524">
    <property type="entry name" value="Tscrpt_reg_HTH_GntR"/>
</dbReference>
<dbReference type="Pfam" id="PF00392">
    <property type="entry name" value="GntR"/>
    <property type="match status" value="1"/>
</dbReference>
<keyword evidence="3" id="KW-0804">Transcription</keyword>
<dbReference type="RefSeq" id="WP_210308352.1">
    <property type="nucleotide sequence ID" value="NZ_JACHOO010000001.1"/>
</dbReference>
<comment type="caution">
    <text evidence="5">The sequence shown here is derived from an EMBL/GenBank/DDBJ whole genome shotgun (WGS) entry which is preliminary data.</text>
</comment>
<dbReference type="InterPro" id="IPR036388">
    <property type="entry name" value="WH-like_DNA-bd_sf"/>
</dbReference>
<dbReference type="PRINTS" id="PR00035">
    <property type="entry name" value="HTHGNTR"/>
</dbReference>
<evidence type="ECO:0000256" key="3">
    <source>
        <dbReference type="ARBA" id="ARBA00023163"/>
    </source>
</evidence>
<dbReference type="GO" id="GO:0003700">
    <property type="term" value="F:DNA-binding transcription factor activity"/>
    <property type="evidence" value="ECO:0007669"/>
    <property type="project" value="InterPro"/>
</dbReference>
<evidence type="ECO:0000259" key="4">
    <source>
        <dbReference type="PROSITE" id="PS50949"/>
    </source>
</evidence>
<proteinExistence type="predicted"/>
<dbReference type="PANTHER" id="PTHR43537:SF44">
    <property type="entry name" value="GNTR FAMILY REGULATORY PROTEIN"/>
    <property type="match status" value="1"/>
</dbReference>
<dbReference type="Gene3D" id="1.20.120.530">
    <property type="entry name" value="GntR ligand-binding domain-like"/>
    <property type="match status" value="1"/>
</dbReference>
<dbReference type="SMART" id="SM00895">
    <property type="entry name" value="FCD"/>
    <property type="match status" value="1"/>
</dbReference>
<dbReference type="AlphaFoldDB" id="A0A7W9CTZ2"/>
<accession>A0A7W9CTZ2</accession>
<dbReference type="Pfam" id="PF07729">
    <property type="entry name" value="FCD"/>
    <property type="match status" value="1"/>
</dbReference>
<dbReference type="GO" id="GO:0003677">
    <property type="term" value="F:DNA binding"/>
    <property type="evidence" value="ECO:0007669"/>
    <property type="project" value="UniProtKB-KW"/>
</dbReference>
<evidence type="ECO:0000256" key="2">
    <source>
        <dbReference type="ARBA" id="ARBA00023125"/>
    </source>
</evidence>
<dbReference type="PROSITE" id="PS50949">
    <property type="entry name" value="HTH_GNTR"/>
    <property type="match status" value="1"/>
</dbReference>
<evidence type="ECO:0000256" key="1">
    <source>
        <dbReference type="ARBA" id="ARBA00023015"/>
    </source>
</evidence>
<dbReference type="InterPro" id="IPR008920">
    <property type="entry name" value="TF_FadR/GntR_C"/>
</dbReference>
<dbReference type="Proteomes" id="UP000523821">
    <property type="component" value="Unassembled WGS sequence"/>
</dbReference>
<gene>
    <name evidence="5" type="ORF">GGQ63_000652</name>
</gene>
<organism evidence="5 6">
    <name type="scientific">Prosthecomicrobium pneumaticum</name>
    <dbReference type="NCBI Taxonomy" id="81895"/>
    <lineage>
        <taxon>Bacteria</taxon>
        <taxon>Pseudomonadati</taxon>
        <taxon>Pseudomonadota</taxon>
        <taxon>Alphaproteobacteria</taxon>
        <taxon>Hyphomicrobiales</taxon>
        <taxon>Kaistiaceae</taxon>
        <taxon>Prosthecomicrobium</taxon>
    </lineage>
</organism>
<keyword evidence="6" id="KW-1185">Reference proteome</keyword>
<sequence>MDLVDLLARVNAPSSVSQRRLHGSVAHQLAVMIIGGRLKPGEVLPNEDLLSAQLSVSRTAYREAMRILVAKGLVKSRPKAGTTVNPRSEWNILDPDVLSWHFEVEPSPSFIIALFELRRIIEPAGAAIAAERRTADDLAAMRSALEKMRTMPPGDVTGLDADLAFHHTILVAAKNEALQALTNVIGSTLRWSVRLKITADPLVYETSLPDHVAVMEAIERQDAAEASGRMTILVNKALSDTLRTLESQSR</sequence>
<evidence type="ECO:0000313" key="5">
    <source>
        <dbReference type="EMBL" id="MBB5751609.1"/>
    </source>
</evidence>
<dbReference type="InterPro" id="IPR011711">
    <property type="entry name" value="GntR_C"/>
</dbReference>
<dbReference type="SUPFAM" id="SSF46785">
    <property type="entry name" value="Winged helix' DNA-binding domain"/>
    <property type="match status" value="1"/>
</dbReference>
<keyword evidence="2 5" id="KW-0238">DNA-binding</keyword>
<keyword evidence="1" id="KW-0805">Transcription regulation</keyword>
<dbReference type="PANTHER" id="PTHR43537">
    <property type="entry name" value="TRANSCRIPTIONAL REGULATOR, GNTR FAMILY"/>
    <property type="match status" value="1"/>
</dbReference>
<reference evidence="5 6" key="1">
    <citation type="submission" date="2020-08" db="EMBL/GenBank/DDBJ databases">
        <title>Genomic Encyclopedia of Type Strains, Phase IV (KMG-IV): sequencing the most valuable type-strain genomes for metagenomic binning, comparative biology and taxonomic classification.</title>
        <authorList>
            <person name="Goeker M."/>
        </authorList>
    </citation>
    <scope>NUCLEOTIDE SEQUENCE [LARGE SCALE GENOMIC DNA]</scope>
    <source>
        <strain evidence="5 6">DSM 16268</strain>
    </source>
</reference>
<protein>
    <submittedName>
        <fullName evidence="5">DNA-binding FadR family transcriptional regulator</fullName>
    </submittedName>
</protein>
<feature type="domain" description="HTH gntR-type" evidence="4">
    <location>
        <begin position="19"/>
        <end position="87"/>
    </location>
</feature>
<dbReference type="Gene3D" id="1.10.10.10">
    <property type="entry name" value="Winged helix-like DNA-binding domain superfamily/Winged helix DNA-binding domain"/>
    <property type="match status" value="1"/>
</dbReference>
<name>A0A7W9CTZ2_9HYPH</name>
<dbReference type="EMBL" id="JACHOO010000001">
    <property type="protein sequence ID" value="MBB5751609.1"/>
    <property type="molecule type" value="Genomic_DNA"/>
</dbReference>
<dbReference type="SMART" id="SM00345">
    <property type="entry name" value="HTH_GNTR"/>
    <property type="match status" value="1"/>
</dbReference>
<evidence type="ECO:0000313" key="6">
    <source>
        <dbReference type="Proteomes" id="UP000523821"/>
    </source>
</evidence>
<dbReference type="SUPFAM" id="SSF48008">
    <property type="entry name" value="GntR ligand-binding domain-like"/>
    <property type="match status" value="1"/>
</dbReference>